<dbReference type="Proteomes" id="UP000799291">
    <property type="component" value="Unassembled WGS sequence"/>
</dbReference>
<dbReference type="PANTHER" id="PTHR24148:SF64">
    <property type="entry name" value="HETEROKARYON INCOMPATIBILITY DOMAIN-CONTAINING PROTEIN"/>
    <property type="match status" value="1"/>
</dbReference>
<keyword evidence="3" id="KW-1185">Reference proteome</keyword>
<dbReference type="AlphaFoldDB" id="A0A6G1IBJ7"/>
<dbReference type="Pfam" id="PF06985">
    <property type="entry name" value="HET"/>
    <property type="match status" value="1"/>
</dbReference>
<feature type="non-terminal residue" evidence="2">
    <location>
        <position position="1"/>
    </location>
</feature>
<dbReference type="EMBL" id="MU005663">
    <property type="protein sequence ID" value="KAF2675592.1"/>
    <property type="molecule type" value="Genomic_DNA"/>
</dbReference>
<name>A0A6G1IBJ7_9PLEO</name>
<evidence type="ECO:0000313" key="3">
    <source>
        <dbReference type="Proteomes" id="UP000799291"/>
    </source>
</evidence>
<feature type="domain" description="Heterokaryon incompatibility" evidence="1">
    <location>
        <begin position="39"/>
        <end position="128"/>
    </location>
</feature>
<reference evidence="2" key="1">
    <citation type="journal article" date="2020" name="Stud. Mycol.">
        <title>101 Dothideomycetes genomes: a test case for predicting lifestyles and emergence of pathogens.</title>
        <authorList>
            <person name="Haridas S."/>
            <person name="Albert R."/>
            <person name="Binder M."/>
            <person name="Bloem J."/>
            <person name="Labutti K."/>
            <person name="Salamov A."/>
            <person name="Andreopoulos B."/>
            <person name="Baker S."/>
            <person name="Barry K."/>
            <person name="Bills G."/>
            <person name="Bluhm B."/>
            <person name="Cannon C."/>
            <person name="Castanera R."/>
            <person name="Culley D."/>
            <person name="Daum C."/>
            <person name="Ezra D."/>
            <person name="Gonzalez J."/>
            <person name="Henrissat B."/>
            <person name="Kuo A."/>
            <person name="Liang C."/>
            <person name="Lipzen A."/>
            <person name="Lutzoni F."/>
            <person name="Magnuson J."/>
            <person name="Mondo S."/>
            <person name="Nolan M."/>
            <person name="Ohm R."/>
            <person name="Pangilinan J."/>
            <person name="Park H.-J."/>
            <person name="Ramirez L."/>
            <person name="Alfaro M."/>
            <person name="Sun H."/>
            <person name="Tritt A."/>
            <person name="Yoshinaga Y."/>
            <person name="Zwiers L.-H."/>
            <person name="Turgeon B."/>
            <person name="Goodwin S."/>
            <person name="Spatafora J."/>
            <person name="Crous P."/>
            <person name="Grigoriev I."/>
        </authorList>
    </citation>
    <scope>NUCLEOTIDE SEQUENCE</scope>
    <source>
        <strain evidence="2">CBS 122367</strain>
    </source>
</reference>
<dbReference type="InterPro" id="IPR010730">
    <property type="entry name" value="HET"/>
</dbReference>
<dbReference type="OrthoDB" id="5386682at2759"/>
<sequence length="132" mass="15303">PLEPGKIRVLKVLPDALWTDHIVCELRNVPLYEARVQRYTALSYYWGPPSQPRHTIIVNYRNMVIGEQLFNALTYLRSPTESRDLWIDAICIRQDDNDEKSQQLPMMGDIYTFAESVNIWLGIDADDSSYAL</sequence>
<gene>
    <name evidence="2" type="ORF">K458DRAFT_262654</name>
</gene>
<dbReference type="PANTHER" id="PTHR24148">
    <property type="entry name" value="ANKYRIN REPEAT DOMAIN-CONTAINING PROTEIN 39 HOMOLOG-RELATED"/>
    <property type="match status" value="1"/>
</dbReference>
<protein>
    <submittedName>
        <fullName evidence="2">HET-domain-containing protein</fullName>
    </submittedName>
</protein>
<feature type="non-terminal residue" evidence="2">
    <location>
        <position position="132"/>
    </location>
</feature>
<dbReference type="InterPro" id="IPR052895">
    <property type="entry name" value="HetReg/Transcr_Mod"/>
</dbReference>
<accession>A0A6G1IBJ7</accession>
<evidence type="ECO:0000259" key="1">
    <source>
        <dbReference type="Pfam" id="PF06985"/>
    </source>
</evidence>
<proteinExistence type="predicted"/>
<evidence type="ECO:0000313" key="2">
    <source>
        <dbReference type="EMBL" id="KAF2675592.1"/>
    </source>
</evidence>
<organism evidence="2 3">
    <name type="scientific">Lentithecium fluviatile CBS 122367</name>
    <dbReference type="NCBI Taxonomy" id="1168545"/>
    <lineage>
        <taxon>Eukaryota</taxon>
        <taxon>Fungi</taxon>
        <taxon>Dikarya</taxon>
        <taxon>Ascomycota</taxon>
        <taxon>Pezizomycotina</taxon>
        <taxon>Dothideomycetes</taxon>
        <taxon>Pleosporomycetidae</taxon>
        <taxon>Pleosporales</taxon>
        <taxon>Massarineae</taxon>
        <taxon>Lentitheciaceae</taxon>
        <taxon>Lentithecium</taxon>
    </lineage>
</organism>